<accession>A0A9J7XVN7</accession>
<name>A0A9J7XVN7_CYPCA</name>
<evidence type="ECO:0000256" key="6">
    <source>
        <dbReference type="ARBA" id="ARBA00022968"/>
    </source>
</evidence>
<keyword evidence="7" id="KW-1133">Transmembrane helix</keyword>
<keyword evidence="12" id="KW-0804">Transcription</keyword>
<comment type="function">
    <text evidence="15">Transcriptional activator. Binds the cAMP response element (CRE). Activates transcription through box-B element and CRE. Seems to function synergistically with atf6. Regulates FGF21 transcription.</text>
</comment>
<evidence type="ECO:0000256" key="16">
    <source>
        <dbReference type="SAM" id="Coils"/>
    </source>
</evidence>
<organism evidence="20 21">
    <name type="scientific">Cyprinus carpio carpio</name>
    <dbReference type="NCBI Taxonomy" id="630221"/>
    <lineage>
        <taxon>Eukaryota</taxon>
        <taxon>Metazoa</taxon>
        <taxon>Chordata</taxon>
        <taxon>Craniata</taxon>
        <taxon>Vertebrata</taxon>
        <taxon>Euteleostomi</taxon>
        <taxon>Actinopterygii</taxon>
        <taxon>Neopterygii</taxon>
        <taxon>Teleostei</taxon>
        <taxon>Ostariophysi</taxon>
        <taxon>Cypriniformes</taxon>
        <taxon>Cyprinidae</taxon>
        <taxon>Cyprininae</taxon>
        <taxon>Cyprinus</taxon>
    </lineage>
</organism>
<dbReference type="InterPro" id="IPR046347">
    <property type="entry name" value="bZIP_sf"/>
</dbReference>
<evidence type="ECO:0000256" key="1">
    <source>
        <dbReference type="ARBA" id="ARBA00004648"/>
    </source>
</evidence>
<evidence type="ECO:0000256" key="12">
    <source>
        <dbReference type="ARBA" id="ARBA00023163"/>
    </source>
</evidence>
<comment type="subcellular location">
    <subcellularLocation>
        <location evidence="1">Endoplasmic reticulum membrane</location>
        <topology evidence="1">Single-pass type II membrane protein</topology>
    </subcellularLocation>
</comment>
<keyword evidence="5" id="KW-0256">Endoplasmic reticulum</keyword>
<evidence type="ECO:0000256" key="9">
    <source>
        <dbReference type="ARBA" id="ARBA00023125"/>
    </source>
</evidence>
<evidence type="ECO:0000313" key="21">
    <source>
        <dbReference type="Proteomes" id="UP001108240"/>
    </source>
</evidence>
<sequence length="436" mass="48751">MSWHTFVFPLFPLTSYLSSTSQGYSGTELLDLLLEPHMVPHMNSNGYHGNPAWSITDQSILCHGEGVVDNFLDSLLQASDDVSQPCSPLWVPSPSDSGISDDTPSDHPDSPPPSTSPLFNSIYLPQHPHLLPQHLQQQDAPVANTEPDISIDLEDWEACLFSDGLTDSQSTSAVLRTQPATVYQLTVKDLLLSNNGEVSKPSTQQSQQELFLNEDEKKLLAKEGLSLPSQLPLNKYEEKMLKKIRRKIRNKQSAQESRKKKKEYVDGLEGRMAACSAQNQELQKKVLQLEKTNTSLMEQLRWLQSLVMNGSSKPAQTGTCILVLVLSFSLILIPCLQPISQRRVADPGDFSAGKVQSRSLRSVMEVYSIQPGYSINRDGDVSSSPHSKLRLRPEYADMDPLHHNHSYRDGEHHHGDPITGHAATLRWITHHEKDRK</sequence>
<feature type="coiled-coil region" evidence="16">
    <location>
        <begin position="265"/>
        <end position="299"/>
    </location>
</feature>
<dbReference type="PROSITE" id="PS50217">
    <property type="entry name" value="BZIP"/>
    <property type="match status" value="1"/>
</dbReference>
<evidence type="ECO:0000256" key="7">
    <source>
        <dbReference type="ARBA" id="ARBA00022989"/>
    </source>
</evidence>
<keyword evidence="10" id="KW-0472">Membrane</keyword>
<comment type="similarity">
    <text evidence="2">Belongs to the bZIP family. ATF subfamily.</text>
</comment>
<evidence type="ECO:0000256" key="3">
    <source>
        <dbReference type="ARBA" id="ARBA00011195"/>
    </source>
</evidence>
<keyword evidence="18" id="KW-0732">Signal</keyword>
<dbReference type="GeneTree" id="ENSGT00940000159261"/>
<evidence type="ECO:0000256" key="17">
    <source>
        <dbReference type="SAM" id="MobiDB-lite"/>
    </source>
</evidence>
<keyword evidence="21" id="KW-1185">Reference proteome</keyword>
<dbReference type="GO" id="GO:0005634">
    <property type="term" value="C:nucleus"/>
    <property type="evidence" value="ECO:0007669"/>
    <property type="project" value="TreeGrafter"/>
</dbReference>
<dbReference type="GO" id="GO:0000981">
    <property type="term" value="F:DNA-binding transcription factor activity, RNA polymerase II-specific"/>
    <property type="evidence" value="ECO:0007669"/>
    <property type="project" value="TreeGrafter"/>
</dbReference>
<keyword evidence="16" id="KW-0175">Coiled coil</keyword>
<feature type="region of interest" description="Disordered" evidence="17">
    <location>
        <begin position="86"/>
        <end position="122"/>
    </location>
</feature>
<comment type="subunit">
    <text evidence="3">Binds DNA as a dimer.</text>
</comment>
<dbReference type="Ensembl" id="ENSCCRT00000152483.1">
    <property type="protein sequence ID" value="ENSCCRP00000109690.1"/>
    <property type="gene ID" value="ENSCCRG00000059564.1"/>
</dbReference>
<evidence type="ECO:0000256" key="2">
    <source>
        <dbReference type="ARBA" id="ARBA00009050"/>
    </source>
</evidence>
<evidence type="ECO:0000256" key="10">
    <source>
        <dbReference type="ARBA" id="ARBA00023136"/>
    </source>
</evidence>
<dbReference type="OMA" id="IISKMHI"/>
<dbReference type="Pfam" id="PF00170">
    <property type="entry name" value="bZIP_1"/>
    <property type="match status" value="1"/>
</dbReference>
<proteinExistence type="inferred from homology"/>
<evidence type="ECO:0000256" key="5">
    <source>
        <dbReference type="ARBA" id="ARBA00022824"/>
    </source>
</evidence>
<evidence type="ECO:0000256" key="8">
    <source>
        <dbReference type="ARBA" id="ARBA00023015"/>
    </source>
</evidence>
<dbReference type="CDD" id="cd14689">
    <property type="entry name" value="bZIP_CREB3"/>
    <property type="match status" value="1"/>
</dbReference>
<evidence type="ECO:0000256" key="4">
    <source>
        <dbReference type="ARBA" id="ARBA00022692"/>
    </source>
</evidence>
<evidence type="ECO:0000256" key="13">
    <source>
        <dbReference type="ARBA" id="ARBA00023180"/>
    </source>
</evidence>
<dbReference type="GO" id="GO:0000978">
    <property type="term" value="F:RNA polymerase II cis-regulatory region sequence-specific DNA binding"/>
    <property type="evidence" value="ECO:0007669"/>
    <property type="project" value="TreeGrafter"/>
</dbReference>
<dbReference type="InterPro" id="IPR051381">
    <property type="entry name" value="CREB_ATF_subfamily"/>
</dbReference>
<evidence type="ECO:0000256" key="15">
    <source>
        <dbReference type="ARBA" id="ARBA00057520"/>
    </source>
</evidence>
<dbReference type="SMART" id="SM00338">
    <property type="entry name" value="BRLZ"/>
    <property type="match status" value="1"/>
</dbReference>
<keyword evidence="13" id="KW-0325">Glycoprotein</keyword>
<dbReference type="GO" id="GO:0005789">
    <property type="term" value="C:endoplasmic reticulum membrane"/>
    <property type="evidence" value="ECO:0007669"/>
    <property type="project" value="UniProtKB-SubCell"/>
</dbReference>
<keyword evidence="9" id="KW-0238">DNA-binding</keyword>
<evidence type="ECO:0000259" key="19">
    <source>
        <dbReference type="PROSITE" id="PS50217"/>
    </source>
</evidence>
<dbReference type="PANTHER" id="PTHR45996">
    <property type="entry name" value="AGAP001464-PB"/>
    <property type="match status" value="1"/>
</dbReference>
<keyword evidence="4" id="KW-0812">Transmembrane</keyword>
<evidence type="ECO:0000256" key="18">
    <source>
        <dbReference type="SAM" id="SignalP"/>
    </source>
</evidence>
<evidence type="ECO:0000313" key="20">
    <source>
        <dbReference type="Ensembl" id="ENSCCRP00000109690.1"/>
    </source>
</evidence>
<dbReference type="AlphaFoldDB" id="A0A9J7XVN7"/>
<feature type="chain" id="PRO_5039915693" evidence="18">
    <location>
        <begin position="19"/>
        <end position="436"/>
    </location>
</feature>
<keyword evidence="8" id="KW-0805">Transcription regulation</keyword>
<protein>
    <submittedName>
        <fullName evidence="20">cAMP responsive element binding protein 3-like 3b</fullName>
    </submittedName>
</protein>
<feature type="signal peptide" evidence="18">
    <location>
        <begin position="1"/>
        <end position="18"/>
    </location>
</feature>
<dbReference type="PROSITE" id="PS00036">
    <property type="entry name" value="BZIP_BASIC"/>
    <property type="match status" value="1"/>
</dbReference>
<evidence type="ECO:0000256" key="11">
    <source>
        <dbReference type="ARBA" id="ARBA00023159"/>
    </source>
</evidence>
<keyword evidence="6" id="KW-0735">Signal-anchor</keyword>
<dbReference type="Proteomes" id="UP001108240">
    <property type="component" value="Unplaced"/>
</dbReference>
<evidence type="ECO:0000256" key="14">
    <source>
        <dbReference type="ARBA" id="ARBA00023242"/>
    </source>
</evidence>
<dbReference type="InterPro" id="IPR004827">
    <property type="entry name" value="bZIP"/>
</dbReference>
<dbReference type="PANTHER" id="PTHR45996:SF1">
    <property type="entry name" value="CYCLIC AMP-RESPONSIVE ELEMENT-BINDING PROTEIN 3-LIKE PROTEIN 3"/>
    <property type="match status" value="1"/>
</dbReference>
<reference evidence="20" key="2">
    <citation type="submission" date="2025-09" db="UniProtKB">
        <authorList>
            <consortium name="Ensembl"/>
        </authorList>
    </citation>
    <scope>IDENTIFICATION</scope>
</reference>
<dbReference type="SUPFAM" id="SSF57959">
    <property type="entry name" value="Leucine zipper domain"/>
    <property type="match status" value="1"/>
</dbReference>
<dbReference type="Gene3D" id="1.20.5.170">
    <property type="match status" value="1"/>
</dbReference>
<reference evidence="20" key="1">
    <citation type="submission" date="2025-08" db="UniProtKB">
        <authorList>
            <consortium name="Ensembl"/>
        </authorList>
    </citation>
    <scope>IDENTIFICATION</scope>
</reference>
<keyword evidence="11" id="KW-0010">Activator</keyword>
<dbReference type="FunFam" id="1.20.5.170:FF:000042">
    <property type="entry name" value="Cyclic AMP-responsive element-binding protein 3-like protein 3"/>
    <property type="match status" value="1"/>
</dbReference>
<keyword evidence="14" id="KW-0539">Nucleus</keyword>
<feature type="domain" description="BZIP" evidence="19">
    <location>
        <begin position="240"/>
        <end position="303"/>
    </location>
</feature>